<reference evidence="1" key="1">
    <citation type="journal article" date="2023" name="Mol. Phylogenet. Evol.">
        <title>Genome-scale phylogeny and comparative genomics of the fungal order Sordariales.</title>
        <authorList>
            <person name="Hensen N."/>
            <person name="Bonometti L."/>
            <person name="Westerberg I."/>
            <person name="Brannstrom I.O."/>
            <person name="Guillou S."/>
            <person name="Cros-Aarteil S."/>
            <person name="Calhoun S."/>
            <person name="Haridas S."/>
            <person name="Kuo A."/>
            <person name="Mondo S."/>
            <person name="Pangilinan J."/>
            <person name="Riley R."/>
            <person name="LaButti K."/>
            <person name="Andreopoulos B."/>
            <person name="Lipzen A."/>
            <person name="Chen C."/>
            <person name="Yan M."/>
            <person name="Daum C."/>
            <person name="Ng V."/>
            <person name="Clum A."/>
            <person name="Steindorff A."/>
            <person name="Ohm R.A."/>
            <person name="Martin F."/>
            <person name="Silar P."/>
            <person name="Natvig D.O."/>
            <person name="Lalanne C."/>
            <person name="Gautier V."/>
            <person name="Ament-Velasquez S.L."/>
            <person name="Kruys A."/>
            <person name="Hutchinson M.I."/>
            <person name="Powell A.J."/>
            <person name="Barry K."/>
            <person name="Miller A.N."/>
            <person name="Grigoriev I.V."/>
            <person name="Debuchy R."/>
            <person name="Gladieux P."/>
            <person name="Hiltunen Thoren M."/>
            <person name="Johannesson H."/>
        </authorList>
    </citation>
    <scope>NUCLEOTIDE SEQUENCE</scope>
    <source>
        <strain evidence="1">CBS 560.94</strain>
    </source>
</reference>
<dbReference type="AlphaFoldDB" id="A0AAE0JIT4"/>
<dbReference type="SUPFAM" id="SSF56112">
    <property type="entry name" value="Protein kinase-like (PK-like)"/>
    <property type="match status" value="1"/>
</dbReference>
<evidence type="ECO:0000313" key="1">
    <source>
        <dbReference type="EMBL" id="KAK3350414.1"/>
    </source>
</evidence>
<accession>A0AAE0JIT4</accession>
<dbReference type="GeneID" id="87861469"/>
<evidence type="ECO:0000313" key="2">
    <source>
        <dbReference type="Proteomes" id="UP001278500"/>
    </source>
</evidence>
<organism evidence="1 2">
    <name type="scientific">Neurospora tetraspora</name>
    <dbReference type="NCBI Taxonomy" id="94610"/>
    <lineage>
        <taxon>Eukaryota</taxon>
        <taxon>Fungi</taxon>
        <taxon>Dikarya</taxon>
        <taxon>Ascomycota</taxon>
        <taxon>Pezizomycotina</taxon>
        <taxon>Sordariomycetes</taxon>
        <taxon>Sordariomycetidae</taxon>
        <taxon>Sordariales</taxon>
        <taxon>Sordariaceae</taxon>
        <taxon>Neurospora</taxon>
    </lineage>
</organism>
<evidence type="ECO:0008006" key="3">
    <source>
        <dbReference type="Google" id="ProtNLM"/>
    </source>
</evidence>
<name>A0AAE0JIT4_9PEZI</name>
<comment type="caution">
    <text evidence="1">The sequence shown here is derived from an EMBL/GenBank/DDBJ whole genome shotgun (WGS) entry which is preliminary data.</text>
</comment>
<reference evidence="1" key="2">
    <citation type="submission" date="2023-06" db="EMBL/GenBank/DDBJ databases">
        <authorList>
            <consortium name="Lawrence Berkeley National Laboratory"/>
            <person name="Haridas S."/>
            <person name="Hensen N."/>
            <person name="Bonometti L."/>
            <person name="Westerberg I."/>
            <person name="Brannstrom I.O."/>
            <person name="Guillou S."/>
            <person name="Cros-Aarteil S."/>
            <person name="Calhoun S."/>
            <person name="Kuo A."/>
            <person name="Mondo S."/>
            <person name="Pangilinan J."/>
            <person name="Riley R."/>
            <person name="Labutti K."/>
            <person name="Andreopoulos B."/>
            <person name="Lipzen A."/>
            <person name="Chen C."/>
            <person name="Yanf M."/>
            <person name="Daum C."/>
            <person name="Ng V."/>
            <person name="Clum A."/>
            <person name="Steindorff A."/>
            <person name="Ohm R."/>
            <person name="Martin F."/>
            <person name="Silar P."/>
            <person name="Natvig D."/>
            <person name="Lalanne C."/>
            <person name="Gautier V."/>
            <person name="Ament-Velasquez S.L."/>
            <person name="Kruys A."/>
            <person name="Hutchinson M.I."/>
            <person name="Powell A.J."/>
            <person name="Barry K."/>
            <person name="Miller A.N."/>
            <person name="Grigoriev I.V."/>
            <person name="Debuchy R."/>
            <person name="Gladieux P."/>
            <person name="Thoren M.H."/>
            <person name="Johannesson H."/>
        </authorList>
    </citation>
    <scope>NUCLEOTIDE SEQUENCE</scope>
    <source>
        <strain evidence="1">CBS 560.94</strain>
    </source>
</reference>
<dbReference type="EMBL" id="JAUEPP010000002">
    <property type="protein sequence ID" value="KAK3350414.1"/>
    <property type="molecule type" value="Genomic_DNA"/>
</dbReference>
<gene>
    <name evidence="1" type="ORF">B0H65DRAFT_420956</name>
</gene>
<sequence length="371" mass="41834">MNQKTILGYLRINDIEIDKELDRRTLSAERGFREAKRVDKYTSKRPIILESRDLKAYEAQEIPFSCGAKRAYHPQDPKSLCIIDSDDNIPADGVVLEDAMALALKLHNASPEEFGLLPCRGLTKHPRAPTQPRRDITMVFRFPQQYSTVNSLRRLLLETQGGLAQTPQGRIDRLAMAKHLVKAVFSVHLYDFVHKNIRPETLMCFGTAAEEQNGRHSDKAQTRSAQEAANLYQHPERLRSDLDDSELYVMQHDVYSLGVCLLEIGLWRSFVTYDDRGAKVGRGLRLPDGRMPSADAIKNHLVNLSGPELVGEMGVEYSEVVRRCLTCLDGGKGWITESDFLSNPYAGGVTVRSSYTRDVLSRINNIVDMDV</sequence>
<proteinExistence type="predicted"/>
<dbReference type="RefSeq" id="XP_062683709.1">
    <property type="nucleotide sequence ID" value="XM_062824315.1"/>
</dbReference>
<dbReference type="PANTHER" id="PTHR37542:SF1">
    <property type="entry name" value="PRION-INHIBITION AND PROPAGATION HELO DOMAIN-CONTAINING PROTEIN"/>
    <property type="match status" value="1"/>
</dbReference>
<dbReference type="InterPro" id="IPR011009">
    <property type="entry name" value="Kinase-like_dom_sf"/>
</dbReference>
<dbReference type="Proteomes" id="UP001278500">
    <property type="component" value="Unassembled WGS sequence"/>
</dbReference>
<keyword evidence="2" id="KW-1185">Reference proteome</keyword>
<dbReference type="PANTHER" id="PTHR37542">
    <property type="entry name" value="HELO DOMAIN-CONTAINING PROTEIN-RELATED"/>
    <property type="match status" value="1"/>
</dbReference>
<dbReference type="Gene3D" id="1.10.510.10">
    <property type="entry name" value="Transferase(Phosphotransferase) domain 1"/>
    <property type="match status" value="1"/>
</dbReference>
<protein>
    <recommendedName>
        <fullName evidence="3">Protein kinase domain-containing protein</fullName>
    </recommendedName>
</protein>